<dbReference type="PROSITE" id="PS50106">
    <property type="entry name" value="PDZ"/>
    <property type="match status" value="1"/>
</dbReference>
<organism evidence="4 5">
    <name type="scientific">Ornithinibacillus halotolerans</name>
    <dbReference type="NCBI Taxonomy" id="1274357"/>
    <lineage>
        <taxon>Bacteria</taxon>
        <taxon>Bacillati</taxon>
        <taxon>Bacillota</taxon>
        <taxon>Bacilli</taxon>
        <taxon>Bacillales</taxon>
        <taxon>Bacillaceae</taxon>
        <taxon>Ornithinibacillus</taxon>
    </lineage>
</organism>
<dbReference type="GO" id="GO:0005524">
    <property type="term" value="F:ATP binding"/>
    <property type="evidence" value="ECO:0007669"/>
    <property type="project" value="InterPro"/>
</dbReference>
<proteinExistence type="inferred from homology"/>
<sequence length="340" mass="37281">MKVSKGQVISFLAAILIALFLSTYELPYYIQKPGDADALNPIVQVENGDKSEGEFHLVTVRGGQATPVQFVLAKILPHHEIMDIHLVRPEGISDDEYFQAQLQMMENSQEASMVVAYTAAEKEITIEYNGVYVVNVAKELPADGILQMGDRIIGIDDNEIKESNDLISYIEQKELGDVVNVTFLREEKEFVKPVTLGIINEETGQVGIGITLVTDRDVHVDPPVTFSSGNIGGPSAGLMFSLEIYDQLTDGDLTKGYKIAGTGEIDYEGNVGRIGGIDKKVVAADREGVDVFFAPNEGGRGGNSNYEVARKTAEEINTDMIIVPVDTFEDALRYLQEELE</sequence>
<dbReference type="InterPro" id="IPR008269">
    <property type="entry name" value="Lon_proteolytic"/>
</dbReference>
<keyword evidence="1" id="KW-0645">Protease</keyword>
<dbReference type="SUPFAM" id="SSF50156">
    <property type="entry name" value="PDZ domain-like"/>
    <property type="match status" value="1"/>
</dbReference>
<evidence type="ECO:0000259" key="2">
    <source>
        <dbReference type="PROSITE" id="PS50106"/>
    </source>
</evidence>
<dbReference type="SMART" id="SM00228">
    <property type="entry name" value="PDZ"/>
    <property type="match status" value="1"/>
</dbReference>
<dbReference type="PANTHER" id="PTHR10046">
    <property type="entry name" value="ATP DEPENDENT LON PROTEASE FAMILY MEMBER"/>
    <property type="match status" value="1"/>
</dbReference>
<comment type="similarity">
    <text evidence="1">Belongs to the peptidase S16 family.</text>
</comment>
<dbReference type="GO" id="GO:0004252">
    <property type="term" value="F:serine-type endopeptidase activity"/>
    <property type="evidence" value="ECO:0007669"/>
    <property type="project" value="UniProtKB-UniRule"/>
</dbReference>
<dbReference type="InterPro" id="IPR001478">
    <property type="entry name" value="PDZ"/>
</dbReference>
<dbReference type="EC" id="3.4.21.53" evidence="1"/>
<dbReference type="RefSeq" id="WP_188385357.1">
    <property type="nucleotide sequence ID" value="NZ_BMEY01000016.1"/>
</dbReference>
<keyword evidence="1" id="KW-0720">Serine protease</keyword>
<dbReference type="InterPro" id="IPR020568">
    <property type="entry name" value="Ribosomal_Su5_D2-typ_SF"/>
</dbReference>
<dbReference type="SUPFAM" id="SSF54211">
    <property type="entry name" value="Ribosomal protein S5 domain 2-like"/>
    <property type="match status" value="1"/>
</dbReference>
<dbReference type="InterPro" id="IPR014721">
    <property type="entry name" value="Ribsml_uS5_D2-typ_fold_subgr"/>
</dbReference>
<comment type="caution">
    <text evidence="4">The sequence shown here is derived from an EMBL/GenBank/DDBJ whole genome shotgun (WGS) entry which is preliminary data.</text>
</comment>
<dbReference type="Proteomes" id="UP000613512">
    <property type="component" value="Unassembled WGS sequence"/>
</dbReference>
<feature type="active site" evidence="1">
    <location>
        <position position="235"/>
    </location>
</feature>
<keyword evidence="5" id="KW-1185">Reference proteome</keyword>
<protein>
    <recommendedName>
        <fullName evidence="1">endopeptidase La</fullName>
        <ecNumber evidence="1">3.4.21.53</ecNumber>
    </recommendedName>
</protein>
<evidence type="ECO:0000256" key="1">
    <source>
        <dbReference type="PROSITE-ProRule" id="PRU01122"/>
    </source>
</evidence>
<keyword evidence="1" id="KW-0378">Hydrolase</keyword>
<dbReference type="Pfam" id="PF13180">
    <property type="entry name" value="PDZ_2"/>
    <property type="match status" value="1"/>
</dbReference>
<evidence type="ECO:0000313" key="4">
    <source>
        <dbReference type="EMBL" id="GGA83792.1"/>
    </source>
</evidence>
<feature type="active site" evidence="1">
    <location>
        <position position="280"/>
    </location>
</feature>
<name>A0A916WBD1_9BACI</name>
<evidence type="ECO:0000313" key="5">
    <source>
        <dbReference type="Proteomes" id="UP000613512"/>
    </source>
</evidence>
<comment type="catalytic activity">
    <reaction evidence="1">
        <text>Hydrolysis of proteins in presence of ATP.</text>
        <dbReference type="EC" id="3.4.21.53"/>
    </reaction>
</comment>
<reference evidence="4" key="1">
    <citation type="journal article" date="2014" name="Int. J. Syst. Evol. Microbiol.">
        <title>Complete genome sequence of Corynebacterium casei LMG S-19264T (=DSM 44701T), isolated from a smear-ripened cheese.</title>
        <authorList>
            <consortium name="US DOE Joint Genome Institute (JGI-PGF)"/>
            <person name="Walter F."/>
            <person name="Albersmeier A."/>
            <person name="Kalinowski J."/>
            <person name="Ruckert C."/>
        </authorList>
    </citation>
    <scope>NUCLEOTIDE SEQUENCE</scope>
    <source>
        <strain evidence="4">CGMCC 1.12408</strain>
    </source>
</reference>
<dbReference type="Gene3D" id="3.30.230.10">
    <property type="match status" value="1"/>
</dbReference>
<evidence type="ECO:0000259" key="3">
    <source>
        <dbReference type="PROSITE" id="PS51786"/>
    </source>
</evidence>
<dbReference type="Pfam" id="PF05362">
    <property type="entry name" value="Lon_C"/>
    <property type="match status" value="1"/>
</dbReference>
<feature type="domain" description="PDZ" evidence="2">
    <location>
        <begin position="101"/>
        <end position="187"/>
    </location>
</feature>
<dbReference type="GO" id="GO:0030163">
    <property type="term" value="P:protein catabolic process"/>
    <property type="evidence" value="ECO:0007669"/>
    <property type="project" value="InterPro"/>
</dbReference>
<dbReference type="GO" id="GO:0004176">
    <property type="term" value="F:ATP-dependent peptidase activity"/>
    <property type="evidence" value="ECO:0007669"/>
    <property type="project" value="UniProtKB-UniRule"/>
</dbReference>
<dbReference type="EMBL" id="BMEY01000016">
    <property type="protein sequence ID" value="GGA83792.1"/>
    <property type="molecule type" value="Genomic_DNA"/>
</dbReference>
<gene>
    <name evidence="4" type="primary">ylbL</name>
    <name evidence="4" type="ORF">GCM10008025_28630</name>
</gene>
<dbReference type="PROSITE" id="PS51786">
    <property type="entry name" value="LON_PROTEOLYTIC"/>
    <property type="match status" value="1"/>
</dbReference>
<dbReference type="NCBIfam" id="NF041438">
    <property type="entry name" value="SepM_fam_S16"/>
    <property type="match status" value="1"/>
</dbReference>
<dbReference type="GO" id="GO:0006508">
    <property type="term" value="P:proteolysis"/>
    <property type="evidence" value="ECO:0007669"/>
    <property type="project" value="UniProtKB-KW"/>
</dbReference>
<reference evidence="4" key="2">
    <citation type="submission" date="2020-09" db="EMBL/GenBank/DDBJ databases">
        <authorList>
            <person name="Sun Q."/>
            <person name="Zhou Y."/>
        </authorList>
    </citation>
    <scope>NUCLEOTIDE SEQUENCE</scope>
    <source>
        <strain evidence="4">CGMCC 1.12408</strain>
    </source>
</reference>
<dbReference type="AlphaFoldDB" id="A0A916WBD1"/>
<accession>A0A916WBD1</accession>
<dbReference type="InterPro" id="IPR027065">
    <property type="entry name" value="Lon_Prtase"/>
</dbReference>
<dbReference type="InterPro" id="IPR036034">
    <property type="entry name" value="PDZ_sf"/>
</dbReference>
<feature type="domain" description="Lon proteolytic" evidence="3">
    <location>
        <begin position="227"/>
        <end position="338"/>
    </location>
</feature>